<keyword evidence="8" id="KW-0119">Carbohydrate metabolism</keyword>
<dbReference type="Gene3D" id="3.10.50.10">
    <property type="match status" value="1"/>
</dbReference>
<keyword evidence="6 11" id="KW-0378">Hydrolase</keyword>
<dbReference type="CDD" id="cd06548">
    <property type="entry name" value="GH18_chitinase"/>
    <property type="match status" value="1"/>
</dbReference>
<dbReference type="GO" id="GO:0008843">
    <property type="term" value="F:endochitinase activity"/>
    <property type="evidence" value="ECO:0007669"/>
    <property type="project" value="UniProtKB-EC"/>
</dbReference>
<proteinExistence type="inferred from homology"/>
<comment type="catalytic activity">
    <reaction evidence="1">
        <text>Random endo-hydrolysis of N-acetyl-beta-D-glucosaminide (1-&gt;4)-beta-linkages in chitin and chitodextrins.</text>
        <dbReference type="EC" id="3.2.1.14"/>
    </reaction>
</comment>
<dbReference type="InterPro" id="IPR050314">
    <property type="entry name" value="Glycosyl_Hydrlase_18"/>
</dbReference>
<name>A0A6S6VWV5_9PLEO</name>
<evidence type="ECO:0000256" key="3">
    <source>
        <dbReference type="ARBA" id="ARBA00008682"/>
    </source>
</evidence>
<comment type="similarity">
    <text evidence="3">Belongs to the glycosyl hydrolase 18 family. Chitinase class V subfamily.</text>
</comment>
<dbReference type="Pfam" id="PF00704">
    <property type="entry name" value="Glyco_hydro_18"/>
    <property type="match status" value="1"/>
</dbReference>
<evidence type="ECO:0000256" key="7">
    <source>
        <dbReference type="ARBA" id="ARBA00023024"/>
    </source>
</evidence>
<gene>
    <name evidence="11" type="ORF">PTTW11_02674</name>
</gene>
<organism evidence="11 12">
    <name type="scientific">Pyrenophora teres f. teres</name>
    <dbReference type="NCBI Taxonomy" id="97479"/>
    <lineage>
        <taxon>Eukaryota</taxon>
        <taxon>Fungi</taxon>
        <taxon>Dikarya</taxon>
        <taxon>Ascomycota</taxon>
        <taxon>Pezizomycotina</taxon>
        <taxon>Dothideomycetes</taxon>
        <taxon>Pleosporomycetidae</taxon>
        <taxon>Pleosporales</taxon>
        <taxon>Pleosporineae</taxon>
        <taxon>Pleosporaceae</taxon>
        <taxon>Pyrenophora</taxon>
    </lineage>
</organism>
<dbReference type="SUPFAM" id="SSF51445">
    <property type="entry name" value="(Trans)glycosidases"/>
    <property type="match status" value="1"/>
</dbReference>
<dbReference type="GO" id="GO:0005576">
    <property type="term" value="C:extracellular region"/>
    <property type="evidence" value="ECO:0007669"/>
    <property type="project" value="UniProtKB-SubCell"/>
</dbReference>
<keyword evidence="7" id="KW-0146">Chitin degradation</keyword>
<evidence type="ECO:0000256" key="10">
    <source>
        <dbReference type="ARBA" id="ARBA00023326"/>
    </source>
</evidence>
<dbReference type="SUPFAM" id="SSF54556">
    <property type="entry name" value="Chitinase insertion domain"/>
    <property type="match status" value="1"/>
</dbReference>
<evidence type="ECO:0000256" key="2">
    <source>
        <dbReference type="ARBA" id="ARBA00004613"/>
    </source>
</evidence>
<dbReference type="GO" id="GO:0006032">
    <property type="term" value="P:chitin catabolic process"/>
    <property type="evidence" value="ECO:0007669"/>
    <property type="project" value="UniProtKB-KW"/>
</dbReference>
<dbReference type="GO" id="GO:0008061">
    <property type="term" value="F:chitin binding"/>
    <property type="evidence" value="ECO:0007669"/>
    <property type="project" value="InterPro"/>
</dbReference>
<dbReference type="EMBL" id="HG992978">
    <property type="protein sequence ID" value="CAE7014621.1"/>
    <property type="molecule type" value="Genomic_DNA"/>
</dbReference>
<accession>A0A6S6VWV5</accession>
<keyword evidence="5" id="KW-0964">Secreted</keyword>
<dbReference type="PANTHER" id="PTHR11177:SF317">
    <property type="entry name" value="CHITINASE 12-RELATED"/>
    <property type="match status" value="1"/>
</dbReference>
<dbReference type="Gene3D" id="3.20.20.80">
    <property type="entry name" value="Glycosidases"/>
    <property type="match status" value="1"/>
</dbReference>
<evidence type="ECO:0000256" key="8">
    <source>
        <dbReference type="ARBA" id="ARBA00023277"/>
    </source>
</evidence>
<reference evidence="11" key="1">
    <citation type="submission" date="2021-02" db="EMBL/GenBank/DDBJ databases">
        <authorList>
            <person name="Syme A R."/>
            <person name="Syme A R."/>
            <person name="Moolhuijzen P."/>
        </authorList>
    </citation>
    <scope>NUCLEOTIDE SEQUENCE</scope>
    <source>
        <strain evidence="11">W1-1</strain>
    </source>
</reference>
<evidence type="ECO:0000256" key="6">
    <source>
        <dbReference type="ARBA" id="ARBA00022801"/>
    </source>
</evidence>
<dbReference type="FunFam" id="3.20.20.80:FF:000075">
    <property type="entry name" value="Sporulation-specific chitinase"/>
    <property type="match status" value="1"/>
</dbReference>
<dbReference type="AlphaFoldDB" id="A0A6S6VWV5"/>
<evidence type="ECO:0000313" key="12">
    <source>
        <dbReference type="Proteomes" id="UP000472372"/>
    </source>
</evidence>
<keyword evidence="10" id="KW-0624">Polysaccharide degradation</keyword>
<comment type="subcellular location">
    <subcellularLocation>
        <location evidence="2">Secreted</location>
    </subcellularLocation>
</comment>
<dbReference type="GO" id="GO:0000272">
    <property type="term" value="P:polysaccharide catabolic process"/>
    <property type="evidence" value="ECO:0007669"/>
    <property type="project" value="UniProtKB-KW"/>
</dbReference>
<evidence type="ECO:0000256" key="1">
    <source>
        <dbReference type="ARBA" id="ARBA00000822"/>
    </source>
</evidence>
<keyword evidence="9" id="KW-0326">Glycosidase</keyword>
<evidence type="ECO:0000256" key="5">
    <source>
        <dbReference type="ARBA" id="ARBA00022525"/>
    </source>
</evidence>
<dbReference type="InterPro" id="IPR029070">
    <property type="entry name" value="Chitinase_insertion_sf"/>
</dbReference>
<dbReference type="PANTHER" id="PTHR11177">
    <property type="entry name" value="CHITINASE"/>
    <property type="match status" value="1"/>
</dbReference>
<dbReference type="Proteomes" id="UP000472372">
    <property type="component" value="Chromosome 2"/>
</dbReference>
<dbReference type="EC" id="3.2.1.14" evidence="4"/>
<dbReference type="PROSITE" id="PS51910">
    <property type="entry name" value="GH18_2"/>
    <property type="match status" value="1"/>
</dbReference>
<evidence type="ECO:0000313" key="11">
    <source>
        <dbReference type="EMBL" id="CAE7014621.1"/>
    </source>
</evidence>
<sequence length="453" mass="50453">MRYSSTAALLSLASLGQASPAPHVHQHAHAARDLVGLGSLGSQYQAGVYFTNWGIYARNYTVSDLPIDRLTYVNYAFANVNRTTGEVFLSDEWSDIQRPYPTDVATNGSQLLGNFNQLYKAKQKNRNLKVILGVGGWTWRFNFSPALSTRAGRVNYCKSSLKLITDLGIDGLDTDWEYVANEVEAANLLDTMQTCRQMFDEYSKKYTKGYHYELSISAPAGPQHYSKLNIKELDRYIDRWNLMAFDYQGGGFSNYTGHLSNVYASTTNPRSTDGWVNETQSFAPFNTKAAIDYYKTRVASPSKITLGMPLYGRSFANVVDLSRGAGAMGQKFNGSGEGTWEAGNLDYKVLPQNGTKMFTDRSVLASWSWDAVKKQIVSFDTPEVAKWKTDFLKTECLGGAWFWEASGDAPVSSPKSIVATVVNELGGAQSLKKNQNNLDYPTSKYYNIKHARN</sequence>
<dbReference type="SMART" id="SM00636">
    <property type="entry name" value="Glyco_18"/>
    <property type="match status" value="1"/>
</dbReference>
<evidence type="ECO:0000256" key="9">
    <source>
        <dbReference type="ARBA" id="ARBA00023295"/>
    </source>
</evidence>
<protein>
    <recommendedName>
        <fullName evidence="4">chitinase</fullName>
        <ecNumber evidence="4">3.2.1.14</ecNumber>
    </recommendedName>
</protein>
<dbReference type="InterPro" id="IPR011583">
    <property type="entry name" value="Chitinase_II/V-like_cat"/>
</dbReference>
<evidence type="ECO:0000256" key="4">
    <source>
        <dbReference type="ARBA" id="ARBA00012729"/>
    </source>
</evidence>
<dbReference type="InterPro" id="IPR001223">
    <property type="entry name" value="Glyco_hydro18_cat"/>
</dbReference>
<dbReference type="InterPro" id="IPR017853">
    <property type="entry name" value="GH"/>
</dbReference>